<comment type="caution">
    <text evidence="1">The sequence shown here is derived from an EMBL/GenBank/DDBJ whole genome shotgun (WGS) entry which is preliminary data.</text>
</comment>
<name>A0A2G5TND3_9PELO</name>
<evidence type="ECO:0000313" key="1">
    <source>
        <dbReference type="EMBL" id="PIC28810.1"/>
    </source>
</evidence>
<sequence length="104" mass="12084">MNSFKKILTDSPKFKFFHLTVTHFEETENLINAWGAPYEFEDSQHWFFRTKHSNIQERSIDTKSIPNPNARSTGRVWQREAIDTSRTIVGKKSGLEGGSYMITD</sequence>
<dbReference type="AlphaFoldDB" id="A0A2G5TND3"/>
<proteinExistence type="predicted"/>
<organism evidence="1 2">
    <name type="scientific">Caenorhabditis nigoni</name>
    <dbReference type="NCBI Taxonomy" id="1611254"/>
    <lineage>
        <taxon>Eukaryota</taxon>
        <taxon>Metazoa</taxon>
        <taxon>Ecdysozoa</taxon>
        <taxon>Nematoda</taxon>
        <taxon>Chromadorea</taxon>
        <taxon>Rhabditida</taxon>
        <taxon>Rhabditina</taxon>
        <taxon>Rhabditomorpha</taxon>
        <taxon>Rhabditoidea</taxon>
        <taxon>Rhabditidae</taxon>
        <taxon>Peloderinae</taxon>
        <taxon>Caenorhabditis</taxon>
    </lineage>
</organism>
<accession>A0A2G5TND3</accession>
<reference evidence="2" key="1">
    <citation type="submission" date="2017-10" db="EMBL/GenBank/DDBJ databases">
        <title>Rapid genome shrinkage in a self-fertile nematode reveals novel sperm competition proteins.</title>
        <authorList>
            <person name="Yin D."/>
            <person name="Schwarz E.M."/>
            <person name="Thomas C.G."/>
            <person name="Felde R.L."/>
            <person name="Korf I.F."/>
            <person name="Cutter A.D."/>
            <person name="Schartner C.M."/>
            <person name="Ralston E.J."/>
            <person name="Meyer B.J."/>
            <person name="Haag E.S."/>
        </authorList>
    </citation>
    <scope>NUCLEOTIDE SEQUENCE [LARGE SCALE GENOMIC DNA]</scope>
    <source>
        <strain evidence="2">JU1422</strain>
    </source>
</reference>
<keyword evidence="2" id="KW-1185">Reference proteome</keyword>
<protein>
    <submittedName>
        <fullName evidence="1">Uncharacterized protein</fullName>
    </submittedName>
</protein>
<gene>
    <name evidence="1" type="primary">Cnig_chr_V.g20611</name>
    <name evidence="1" type="ORF">B9Z55_020611</name>
</gene>
<evidence type="ECO:0000313" key="2">
    <source>
        <dbReference type="Proteomes" id="UP000230233"/>
    </source>
</evidence>
<dbReference type="Proteomes" id="UP000230233">
    <property type="component" value="Chromosome V"/>
</dbReference>
<dbReference type="EMBL" id="PDUG01000005">
    <property type="protein sequence ID" value="PIC28810.1"/>
    <property type="molecule type" value="Genomic_DNA"/>
</dbReference>